<dbReference type="RefSeq" id="WP_111505572.1">
    <property type="nucleotide sequence ID" value="NZ_QKYN01000116.1"/>
</dbReference>
<proteinExistence type="predicted"/>
<dbReference type="OrthoDB" id="7833995at2"/>
<name>A0A2X0K4A0_9ACTN</name>
<reference evidence="1 2" key="1">
    <citation type="submission" date="2018-06" db="EMBL/GenBank/DDBJ databases">
        <title>Streptacidiphilus pinicola sp. nov., isolated from pine grove soil.</title>
        <authorList>
            <person name="Roh S.G."/>
            <person name="Park S."/>
            <person name="Kim M.-K."/>
            <person name="Yun B.-R."/>
            <person name="Park J."/>
            <person name="Kim M.J."/>
            <person name="Kim Y.S."/>
            <person name="Kim S.B."/>
        </authorList>
    </citation>
    <scope>NUCLEOTIDE SEQUENCE [LARGE SCALE GENOMIC DNA]</scope>
    <source>
        <strain evidence="1 2">MMS16-CNU450</strain>
    </source>
</reference>
<dbReference type="Proteomes" id="UP000248889">
    <property type="component" value="Unassembled WGS sequence"/>
</dbReference>
<comment type="caution">
    <text evidence="1">The sequence shown here is derived from an EMBL/GenBank/DDBJ whole genome shotgun (WGS) entry which is preliminary data.</text>
</comment>
<organism evidence="1 2">
    <name type="scientific">Streptacidiphilus pinicola</name>
    <dbReference type="NCBI Taxonomy" id="2219663"/>
    <lineage>
        <taxon>Bacteria</taxon>
        <taxon>Bacillati</taxon>
        <taxon>Actinomycetota</taxon>
        <taxon>Actinomycetes</taxon>
        <taxon>Kitasatosporales</taxon>
        <taxon>Streptomycetaceae</taxon>
        <taxon>Streptacidiphilus</taxon>
    </lineage>
</organism>
<keyword evidence="2" id="KW-1185">Reference proteome</keyword>
<dbReference type="AlphaFoldDB" id="A0A2X0K4A0"/>
<gene>
    <name evidence="1" type="ORF">DN069_27965</name>
</gene>
<accession>A0A2X0K4A0</accession>
<sequence>MSDSAISDLLAAVGEILANPGLSYDSDSEAFDVFEGYVFALVIDVARAMNLQVTYQDMHGNTTDDLVFRTSPGYIGNGGYTHAVLTFPEAAVPDLEVHVGVYVRGRSGVRHECDVLILEASEAARGRTRVRPDKEPSELADHRACVLAIECKYHADGRLKLGEARGFEGLHVDLVHPHTVLASNGRSGSVRRYLKDRNRGVAQSLTPNARPEVGHVQQLIAAALRAHRDRWT</sequence>
<dbReference type="EMBL" id="QKYN01000116">
    <property type="protein sequence ID" value="RAG82359.1"/>
    <property type="molecule type" value="Genomic_DNA"/>
</dbReference>
<protein>
    <submittedName>
        <fullName evidence="1">Uncharacterized protein</fullName>
    </submittedName>
</protein>
<evidence type="ECO:0000313" key="2">
    <source>
        <dbReference type="Proteomes" id="UP000248889"/>
    </source>
</evidence>
<evidence type="ECO:0000313" key="1">
    <source>
        <dbReference type="EMBL" id="RAG82359.1"/>
    </source>
</evidence>